<dbReference type="GO" id="GO:0016787">
    <property type="term" value="F:hydrolase activity"/>
    <property type="evidence" value="ECO:0007669"/>
    <property type="project" value="UniProtKB-KW"/>
</dbReference>
<feature type="transmembrane region" description="Helical" evidence="2">
    <location>
        <begin position="88"/>
        <end position="111"/>
    </location>
</feature>
<keyword evidence="4" id="KW-0378">Hydrolase</keyword>
<evidence type="ECO:0000313" key="4">
    <source>
        <dbReference type="EMBL" id="EPE31509.1"/>
    </source>
</evidence>
<dbReference type="InterPro" id="IPR029058">
    <property type="entry name" value="AB_hydrolase_fold"/>
</dbReference>
<protein>
    <submittedName>
        <fullName evidence="4">Alpha/beta-Hydrolase</fullName>
    </submittedName>
</protein>
<dbReference type="PANTHER" id="PTHR11005">
    <property type="entry name" value="LYSOSOMAL ACID LIPASE-RELATED"/>
    <property type="match status" value="1"/>
</dbReference>
<dbReference type="Gene3D" id="3.40.50.1820">
    <property type="entry name" value="alpha/beta hydrolase"/>
    <property type="match status" value="1"/>
</dbReference>
<dbReference type="HOGENOM" id="CLU_024238_0_0_1"/>
<organism evidence="4 5">
    <name type="scientific">Glarea lozoyensis (strain ATCC 20868 / MF5171)</name>
    <dbReference type="NCBI Taxonomy" id="1116229"/>
    <lineage>
        <taxon>Eukaryota</taxon>
        <taxon>Fungi</taxon>
        <taxon>Dikarya</taxon>
        <taxon>Ascomycota</taxon>
        <taxon>Pezizomycotina</taxon>
        <taxon>Leotiomycetes</taxon>
        <taxon>Helotiales</taxon>
        <taxon>Helotiaceae</taxon>
        <taxon>Glarea</taxon>
    </lineage>
</organism>
<keyword evidence="5" id="KW-1185">Reference proteome</keyword>
<reference evidence="4 5" key="1">
    <citation type="journal article" date="2013" name="BMC Genomics">
        <title>Genomics-driven discovery of the pneumocandin biosynthetic gene cluster in the fungus Glarea lozoyensis.</title>
        <authorList>
            <person name="Chen L."/>
            <person name="Yue Q."/>
            <person name="Zhang X."/>
            <person name="Xiang M."/>
            <person name="Wang C."/>
            <person name="Li S."/>
            <person name="Che Y."/>
            <person name="Ortiz-Lopez F.J."/>
            <person name="Bills G.F."/>
            <person name="Liu X."/>
            <person name="An Z."/>
        </authorList>
    </citation>
    <scope>NUCLEOTIDE SEQUENCE [LARGE SCALE GENOMIC DNA]</scope>
    <source>
        <strain evidence="5">ATCC 20868 / MF5171</strain>
    </source>
</reference>
<name>S3D2W3_GLAL2</name>
<dbReference type="OMA" id="AYCTNDD"/>
<dbReference type="RefSeq" id="XP_008081238.1">
    <property type="nucleotide sequence ID" value="XM_008083047.1"/>
</dbReference>
<dbReference type="AlphaFoldDB" id="S3D2W3"/>
<dbReference type="STRING" id="1116229.S3D2W3"/>
<feature type="region of interest" description="Disordered" evidence="1">
    <location>
        <begin position="1"/>
        <end position="53"/>
    </location>
</feature>
<accession>S3D2W3</accession>
<dbReference type="Proteomes" id="UP000016922">
    <property type="component" value="Unassembled WGS sequence"/>
</dbReference>
<dbReference type="EMBL" id="KE145361">
    <property type="protein sequence ID" value="EPE31509.1"/>
    <property type="molecule type" value="Genomic_DNA"/>
</dbReference>
<evidence type="ECO:0000256" key="2">
    <source>
        <dbReference type="SAM" id="Phobius"/>
    </source>
</evidence>
<keyword evidence="2" id="KW-1133">Transmembrane helix</keyword>
<gene>
    <name evidence="4" type="ORF">GLAREA_12265</name>
</gene>
<dbReference type="InterPro" id="IPR006693">
    <property type="entry name" value="AB_hydrolase_lipase"/>
</dbReference>
<dbReference type="OrthoDB" id="6130531at2759"/>
<keyword evidence="2" id="KW-0472">Membrane</keyword>
<evidence type="ECO:0000259" key="3">
    <source>
        <dbReference type="Pfam" id="PF04083"/>
    </source>
</evidence>
<proteinExistence type="predicted"/>
<keyword evidence="2" id="KW-0812">Transmembrane</keyword>
<dbReference type="Pfam" id="PF04083">
    <property type="entry name" value="Abhydro_lipase"/>
    <property type="match status" value="1"/>
</dbReference>
<feature type="domain" description="Partial AB-hydrolase lipase" evidence="3">
    <location>
        <begin position="182"/>
        <end position="267"/>
    </location>
</feature>
<dbReference type="eggNOG" id="KOG2624">
    <property type="taxonomic scope" value="Eukaryota"/>
</dbReference>
<dbReference type="KEGG" id="glz:GLAREA_12265"/>
<dbReference type="GeneID" id="19471306"/>
<dbReference type="GO" id="GO:0006629">
    <property type="term" value="P:lipid metabolic process"/>
    <property type="evidence" value="ECO:0007669"/>
    <property type="project" value="InterPro"/>
</dbReference>
<dbReference type="SUPFAM" id="SSF53474">
    <property type="entry name" value="alpha/beta-Hydrolases"/>
    <property type="match status" value="1"/>
</dbReference>
<evidence type="ECO:0000313" key="5">
    <source>
        <dbReference type="Proteomes" id="UP000016922"/>
    </source>
</evidence>
<sequence>MGDSSRTAEEQYFPLQDLRPATRADKGRQHRPAKMSTNEGYDRAGSPASPKEECIQPLQKALPSPQDNDVFPPMPLYEQPLRRQLKSLVLRPVAFTFTLCCLSLIFSAAMIDGAKVGFKHAWARITFHDPDAGRPFLQEEKRRAALRREDEQNWKGEPDLENKAGLEYIPTEGGKDPVKNDVAYYARRVGLDVETFRVQTEDGMLLNLHHVYDPKEHKPLSDVERAARGPKIFTNAPPSRPIEPTERPKFPVLMIHGLMQSAGTFTSHDDNSLAFYLCKSGYDVWLGTNRCGFKPEHAFLKPSDPRMWTWSPRDMGNRDLPAFTSRVLSETGFQKLGLVCHSQGTTQTFIALSKDQRPDLGSKFTVFCALAPAVYAGPLLKRWYFSFVTSLSPFRYSTIFGIHAFIPLMMPFQRLLPGRVFGAAGYRMFNYLFGWSDRNWDRGLRDRGFQCSPTYISSESMRWWLGKNGFAKNGCILASEAETQLEAQVDAEMDKYKDDTPSPSHVPEVREIRPWYDHRAPPMAFWAAGKDELVDGRRLLKRFGRGREPDVRVVHSELIDEYEHLDVIWAMDIIDRVGRGVKDTLWMTCDVRDKVRIPKGCENVGAWNDTGRIR</sequence>
<dbReference type="FunFam" id="3.40.50.1820:FF:000193">
    <property type="entry name" value="Ab-hydrolase associated lipase"/>
    <property type="match status" value="1"/>
</dbReference>
<evidence type="ECO:0000256" key="1">
    <source>
        <dbReference type="SAM" id="MobiDB-lite"/>
    </source>
</evidence>